<keyword evidence="8" id="KW-1185">Reference proteome</keyword>
<dbReference type="Pfam" id="PF00389">
    <property type="entry name" value="2-Hacid_dh"/>
    <property type="match status" value="1"/>
</dbReference>
<accession>A0A8J3M3C0</accession>
<evidence type="ECO:0000313" key="8">
    <source>
        <dbReference type="Proteomes" id="UP000626220"/>
    </source>
</evidence>
<dbReference type="AlphaFoldDB" id="A0A8J3M3C0"/>
<evidence type="ECO:0000259" key="5">
    <source>
        <dbReference type="Pfam" id="PF00389"/>
    </source>
</evidence>
<dbReference type="CDD" id="cd12156">
    <property type="entry name" value="HPPR"/>
    <property type="match status" value="1"/>
</dbReference>
<dbReference type="PANTHER" id="PTHR10996:SF178">
    <property type="entry name" value="2-HYDROXYACID DEHYDROGENASE YGL185C-RELATED"/>
    <property type="match status" value="1"/>
</dbReference>
<dbReference type="InterPro" id="IPR006140">
    <property type="entry name" value="D-isomer_DH_NAD-bd"/>
</dbReference>
<evidence type="ECO:0000256" key="4">
    <source>
        <dbReference type="RuleBase" id="RU003719"/>
    </source>
</evidence>
<evidence type="ECO:0000259" key="6">
    <source>
        <dbReference type="Pfam" id="PF02826"/>
    </source>
</evidence>
<dbReference type="Gene3D" id="3.40.50.720">
    <property type="entry name" value="NAD(P)-binding Rossmann-like Domain"/>
    <property type="match status" value="2"/>
</dbReference>
<dbReference type="GO" id="GO:0016618">
    <property type="term" value="F:hydroxypyruvate reductase [NAD(P)H] activity"/>
    <property type="evidence" value="ECO:0007669"/>
    <property type="project" value="TreeGrafter"/>
</dbReference>
<comment type="caution">
    <text evidence="7">The sequence shown here is derived from an EMBL/GenBank/DDBJ whole genome shotgun (WGS) entry which is preliminary data.</text>
</comment>
<name>A0A8J3M3C0_9RHOB</name>
<dbReference type="GO" id="GO:0005829">
    <property type="term" value="C:cytosol"/>
    <property type="evidence" value="ECO:0007669"/>
    <property type="project" value="TreeGrafter"/>
</dbReference>
<proteinExistence type="inferred from homology"/>
<dbReference type="FunFam" id="3.40.50.720:FF:000213">
    <property type="entry name" value="Putative 2-hydroxyacid dehydrogenase"/>
    <property type="match status" value="1"/>
</dbReference>
<dbReference type="EMBL" id="BNCJ01000001">
    <property type="protein sequence ID" value="GHF34024.1"/>
    <property type="molecule type" value="Genomic_DNA"/>
</dbReference>
<dbReference type="InterPro" id="IPR050223">
    <property type="entry name" value="D-isomer_2-hydroxyacid_DH"/>
</dbReference>
<dbReference type="PROSITE" id="PS00065">
    <property type="entry name" value="D_2_HYDROXYACID_DH_1"/>
    <property type="match status" value="1"/>
</dbReference>
<evidence type="ECO:0000313" key="7">
    <source>
        <dbReference type="EMBL" id="GHF34024.1"/>
    </source>
</evidence>
<reference evidence="7" key="1">
    <citation type="journal article" date="2014" name="Int. J. Syst. Evol. Microbiol.">
        <title>Complete genome sequence of Corynebacterium casei LMG S-19264T (=DSM 44701T), isolated from a smear-ripened cheese.</title>
        <authorList>
            <consortium name="US DOE Joint Genome Institute (JGI-PGF)"/>
            <person name="Walter F."/>
            <person name="Albersmeier A."/>
            <person name="Kalinowski J."/>
            <person name="Ruckert C."/>
        </authorList>
    </citation>
    <scope>NUCLEOTIDE SEQUENCE</scope>
    <source>
        <strain evidence="7">KCTC 42650</strain>
    </source>
</reference>
<organism evidence="7 8">
    <name type="scientific">Seohaeicola zhoushanensis</name>
    <dbReference type="NCBI Taxonomy" id="1569283"/>
    <lineage>
        <taxon>Bacteria</taxon>
        <taxon>Pseudomonadati</taxon>
        <taxon>Pseudomonadota</taxon>
        <taxon>Alphaproteobacteria</taxon>
        <taxon>Rhodobacterales</taxon>
        <taxon>Roseobacteraceae</taxon>
        <taxon>Seohaeicola</taxon>
    </lineage>
</organism>
<comment type="similarity">
    <text evidence="4">Belongs to the D-isomer specific 2-hydroxyacid dehydrogenase family.</text>
</comment>
<dbReference type="InterPro" id="IPR036291">
    <property type="entry name" value="NAD(P)-bd_dom_sf"/>
</dbReference>
<reference evidence="7" key="2">
    <citation type="submission" date="2020-09" db="EMBL/GenBank/DDBJ databases">
        <authorList>
            <person name="Sun Q."/>
            <person name="Kim S."/>
        </authorList>
    </citation>
    <scope>NUCLEOTIDE SEQUENCE</scope>
    <source>
        <strain evidence="7">KCTC 42650</strain>
    </source>
</reference>
<gene>
    <name evidence="7" type="ORF">GCM10017056_01850</name>
</gene>
<feature type="domain" description="D-isomer specific 2-hydroxyacid dehydrogenase catalytic" evidence="5">
    <location>
        <begin position="17"/>
        <end position="309"/>
    </location>
</feature>
<evidence type="ECO:0000256" key="2">
    <source>
        <dbReference type="ARBA" id="ARBA00023002"/>
    </source>
</evidence>
<sequence length="318" mass="34082">MKQHLLLIGNGPAWMRERLETEFTVHPLPPEAERAAFLADKGAAITACCTFSGIATEVMDALPNLKIISSYGVGYDSIDADHAAKRGVIVTHTPNVLNDEVADTAILLWLATSRKLVAYDRYVREGRWLKEGAAPLTTSPEGRTVGILGLGRIGQAIADRLGVFGATVVYHSRTEKDVPYTFYPDLVEMAKACDVLICITPGGAGTKHIVNAEVIDALGPQGILVNVARGSVVDETALVKALQEGRLGGAGLDVFEFEPKVPEALFAMENVTLQPHVGSATHETRRAMGELVCDNLSQYLKDGRVLTPVPECAAIAKV</sequence>
<dbReference type="GO" id="GO:0051287">
    <property type="term" value="F:NAD binding"/>
    <property type="evidence" value="ECO:0007669"/>
    <property type="project" value="InterPro"/>
</dbReference>
<dbReference type="InterPro" id="IPR006139">
    <property type="entry name" value="D-isomer_2_OHA_DH_cat_dom"/>
</dbReference>
<dbReference type="Proteomes" id="UP000626220">
    <property type="component" value="Unassembled WGS sequence"/>
</dbReference>
<dbReference type="GO" id="GO:0030267">
    <property type="term" value="F:glyoxylate reductase (NADPH) activity"/>
    <property type="evidence" value="ECO:0007669"/>
    <property type="project" value="TreeGrafter"/>
</dbReference>
<dbReference type="PANTHER" id="PTHR10996">
    <property type="entry name" value="2-HYDROXYACID DEHYDROGENASE-RELATED"/>
    <property type="match status" value="1"/>
</dbReference>
<protein>
    <submittedName>
        <fullName evidence="7">Hydroxyacid dehydrogenase</fullName>
    </submittedName>
</protein>
<keyword evidence="2 4" id="KW-0560">Oxidoreductase</keyword>
<dbReference type="RefSeq" id="WP_229863851.1">
    <property type="nucleotide sequence ID" value="NZ_BNCJ01000001.1"/>
</dbReference>
<dbReference type="Pfam" id="PF02826">
    <property type="entry name" value="2-Hacid_dh_C"/>
    <property type="match status" value="1"/>
</dbReference>
<dbReference type="SUPFAM" id="SSF52283">
    <property type="entry name" value="Formate/glycerate dehydrogenase catalytic domain-like"/>
    <property type="match status" value="1"/>
</dbReference>
<keyword evidence="1" id="KW-0521">NADP</keyword>
<evidence type="ECO:0000256" key="3">
    <source>
        <dbReference type="ARBA" id="ARBA00023027"/>
    </source>
</evidence>
<dbReference type="SUPFAM" id="SSF51735">
    <property type="entry name" value="NAD(P)-binding Rossmann-fold domains"/>
    <property type="match status" value="1"/>
</dbReference>
<dbReference type="InterPro" id="IPR029752">
    <property type="entry name" value="D-isomer_DH_CS1"/>
</dbReference>
<evidence type="ECO:0000256" key="1">
    <source>
        <dbReference type="ARBA" id="ARBA00022857"/>
    </source>
</evidence>
<feature type="domain" description="D-isomer specific 2-hydroxyacid dehydrogenase NAD-binding" evidence="6">
    <location>
        <begin position="108"/>
        <end position="278"/>
    </location>
</feature>
<keyword evidence="3" id="KW-0520">NAD</keyword>